<dbReference type="EMBL" id="BLLF01000596">
    <property type="protein sequence ID" value="GFH13298.1"/>
    <property type="molecule type" value="Genomic_DNA"/>
</dbReference>
<keyword evidence="3" id="KW-1185">Reference proteome</keyword>
<feature type="chain" id="PRO_5025334806" description="PI3K/PI4K catalytic domain-containing protein" evidence="1">
    <location>
        <begin position="30"/>
        <end position="460"/>
    </location>
</feature>
<sequence>MSGCRAVTKRAAGVMIAVVLLGTVQLSRSNLEDALPHVDECSVCMSCHVDTSPAPMRLRTEDLLPEHFMPTDVKEKQLKPFCEACKGCTHHLHILARSGSKYIFNRTFHDEAGASNNWLFTAATNLTASGRAIVKVACIPVGKIPVQAHPQCLAELTVKFAKIYLALEKLVEECDLTDIIPKVWVQPISAVLPEIGYHIRWHAIWMEQADGISLENLVRLGNPMMHPNDLLDIMHNRLNKTQVVKAAIFDLMTSQCDRHAQNIFIGESGHLTLIDNERALYENGWCAMDSIFLPATKKFTINVMENAWVNKFKNWGTKVPQCWANVPLLLDYRCYVPGGQLGTAWPRGVQRCLAKLAGMSAEQIRHEYGFPNLVTATALKNRTKAMHEDGFESAMLHSYPVNPSPWRYRPAPSCCKIIHTDMYRCGVPWNPDTAIPFGDPIGGLPWRRDSPDPGSYVGGT</sequence>
<evidence type="ECO:0008006" key="4">
    <source>
        <dbReference type="Google" id="ProtNLM"/>
    </source>
</evidence>
<evidence type="ECO:0000256" key="1">
    <source>
        <dbReference type="SAM" id="SignalP"/>
    </source>
</evidence>
<keyword evidence="1" id="KW-0732">Signal</keyword>
<accession>A0A699Z184</accession>
<proteinExistence type="predicted"/>
<reference evidence="2 3" key="1">
    <citation type="submission" date="2020-02" db="EMBL/GenBank/DDBJ databases">
        <title>Draft genome sequence of Haematococcus lacustris strain NIES-144.</title>
        <authorList>
            <person name="Morimoto D."/>
            <person name="Nakagawa S."/>
            <person name="Yoshida T."/>
            <person name="Sawayama S."/>
        </authorList>
    </citation>
    <scope>NUCLEOTIDE SEQUENCE [LARGE SCALE GENOMIC DNA]</scope>
    <source>
        <strain evidence="2 3">NIES-144</strain>
    </source>
</reference>
<evidence type="ECO:0000313" key="3">
    <source>
        <dbReference type="Proteomes" id="UP000485058"/>
    </source>
</evidence>
<dbReference type="AlphaFoldDB" id="A0A699Z184"/>
<name>A0A699Z184_HAELA</name>
<feature type="signal peptide" evidence="1">
    <location>
        <begin position="1"/>
        <end position="29"/>
    </location>
</feature>
<protein>
    <recommendedName>
        <fullName evidence="4">PI3K/PI4K catalytic domain-containing protein</fullName>
    </recommendedName>
</protein>
<dbReference type="Proteomes" id="UP000485058">
    <property type="component" value="Unassembled WGS sequence"/>
</dbReference>
<evidence type="ECO:0000313" key="2">
    <source>
        <dbReference type="EMBL" id="GFH13298.1"/>
    </source>
</evidence>
<gene>
    <name evidence="2" type="ORF">HaLaN_09152</name>
</gene>
<organism evidence="2 3">
    <name type="scientific">Haematococcus lacustris</name>
    <name type="common">Green alga</name>
    <name type="synonym">Haematococcus pluvialis</name>
    <dbReference type="NCBI Taxonomy" id="44745"/>
    <lineage>
        <taxon>Eukaryota</taxon>
        <taxon>Viridiplantae</taxon>
        <taxon>Chlorophyta</taxon>
        <taxon>core chlorophytes</taxon>
        <taxon>Chlorophyceae</taxon>
        <taxon>CS clade</taxon>
        <taxon>Chlamydomonadales</taxon>
        <taxon>Haematococcaceae</taxon>
        <taxon>Haematococcus</taxon>
    </lineage>
</organism>
<comment type="caution">
    <text evidence="2">The sequence shown here is derived from an EMBL/GenBank/DDBJ whole genome shotgun (WGS) entry which is preliminary data.</text>
</comment>